<dbReference type="SUPFAM" id="SSF55729">
    <property type="entry name" value="Acyl-CoA N-acyltransferases (Nat)"/>
    <property type="match status" value="1"/>
</dbReference>
<feature type="domain" description="N-acetyltransferase" evidence="1">
    <location>
        <begin position="1"/>
        <end position="140"/>
    </location>
</feature>
<evidence type="ECO:0000313" key="3">
    <source>
        <dbReference type="Proteomes" id="UP001596528"/>
    </source>
</evidence>
<evidence type="ECO:0000259" key="1">
    <source>
        <dbReference type="PROSITE" id="PS51186"/>
    </source>
</evidence>
<dbReference type="Pfam" id="PF00583">
    <property type="entry name" value="Acetyltransf_1"/>
    <property type="match status" value="1"/>
</dbReference>
<proteinExistence type="predicted"/>
<dbReference type="Gene3D" id="3.40.630.30">
    <property type="match status" value="1"/>
</dbReference>
<dbReference type="InterPro" id="IPR016181">
    <property type="entry name" value="Acyl_CoA_acyltransferase"/>
</dbReference>
<keyword evidence="2" id="KW-0012">Acyltransferase</keyword>
<dbReference type="EMBL" id="JBHTGQ010000014">
    <property type="protein sequence ID" value="MFC7749469.1"/>
    <property type="molecule type" value="Genomic_DNA"/>
</dbReference>
<name>A0ABW2V3L7_9BACL</name>
<dbReference type="PANTHER" id="PTHR43072">
    <property type="entry name" value="N-ACETYLTRANSFERASE"/>
    <property type="match status" value="1"/>
</dbReference>
<organism evidence="2 3">
    <name type="scientific">Paenibacillus thermoaerophilus</name>
    <dbReference type="NCBI Taxonomy" id="1215385"/>
    <lineage>
        <taxon>Bacteria</taxon>
        <taxon>Bacillati</taxon>
        <taxon>Bacillota</taxon>
        <taxon>Bacilli</taxon>
        <taxon>Bacillales</taxon>
        <taxon>Paenibacillaceae</taxon>
        <taxon>Paenibacillus</taxon>
    </lineage>
</organism>
<dbReference type="PANTHER" id="PTHR43072:SF60">
    <property type="entry name" value="L-2,4-DIAMINOBUTYRIC ACID ACETYLTRANSFERASE"/>
    <property type="match status" value="1"/>
</dbReference>
<keyword evidence="2" id="KW-0808">Transferase</keyword>
<dbReference type="RefSeq" id="WP_211346300.1">
    <property type="nucleotide sequence ID" value="NZ_JBHTGQ010000014.1"/>
</dbReference>
<keyword evidence="3" id="KW-1185">Reference proteome</keyword>
<comment type="caution">
    <text evidence="2">The sequence shown here is derived from an EMBL/GenBank/DDBJ whole genome shotgun (WGS) entry which is preliminary data.</text>
</comment>
<sequence length="140" mass="16257">MKLRSFRLSDYPHIIELFRDVLSEACFETTMEAFGRQLSWDSDLVIVAETDDRPVGVIIGTIDKNQGYYYRIAVARGYQRQGIGTALIHKLRERFENRKVSKIYVTVDNHNEPILPLYESAGYHSEDFFRSYDRLSIVSG</sequence>
<dbReference type="InterPro" id="IPR000182">
    <property type="entry name" value="GNAT_dom"/>
</dbReference>
<dbReference type="EC" id="2.3.-.-" evidence="2"/>
<accession>A0ABW2V3L7</accession>
<dbReference type="PROSITE" id="PS51186">
    <property type="entry name" value="GNAT"/>
    <property type="match status" value="1"/>
</dbReference>
<evidence type="ECO:0000313" key="2">
    <source>
        <dbReference type="EMBL" id="MFC7749469.1"/>
    </source>
</evidence>
<protein>
    <submittedName>
        <fullName evidence="2">GNAT family N-acetyltransferase</fullName>
        <ecNumber evidence="2">2.3.-.-</ecNumber>
    </submittedName>
</protein>
<dbReference type="CDD" id="cd04301">
    <property type="entry name" value="NAT_SF"/>
    <property type="match status" value="1"/>
</dbReference>
<dbReference type="Proteomes" id="UP001596528">
    <property type="component" value="Unassembled WGS sequence"/>
</dbReference>
<gene>
    <name evidence="2" type="ORF">ACFQWB_05855</name>
</gene>
<reference evidence="3" key="1">
    <citation type="journal article" date="2019" name="Int. J. Syst. Evol. Microbiol.">
        <title>The Global Catalogue of Microorganisms (GCM) 10K type strain sequencing project: providing services to taxonomists for standard genome sequencing and annotation.</title>
        <authorList>
            <consortium name="The Broad Institute Genomics Platform"/>
            <consortium name="The Broad Institute Genome Sequencing Center for Infectious Disease"/>
            <person name="Wu L."/>
            <person name="Ma J."/>
        </authorList>
    </citation>
    <scope>NUCLEOTIDE SEQUENCE [LARGE SCALE GENOMIC DNA]</scope>
    <source>
        <strain evidence="3">JCM 18657</strain>
    </source>
</reference>
<dbReference type="GO" id="GO:0016746">
    <property type="term" value="F:acyltransferase activity"/>
    <property type="evidence" value="ECO:0007669"/>
    <property type="project" value="UniProtKB-KW"/>
</dbReference>